<dbReference type="Gene3D" id="1.10.260.40">
    <property type="entry name" value="lambda repressor-like DNA-binding domains"/>
    <property type="match status" value="2"/>
</dbReference>
<feature type="domain" description="HTH cro/C1-type" evidence="4">
    <location>
        <begin position="87"/>
        <end position="141"/>
    </location>
</feature>
<proteinExistence type="predicted"/>
<sequence length="210" mass="24322">MTPGQRLREIFESEGWTQTQLAELGKTTQPSVARYLNEERKIDFDFAYNLQKETGYNALWILAGEEPKKVGIATNVKNIDYNQTAILEKIMEIEGWNQTQLANEAEINKSMVSLYLKQERRISFDFAYKLFRKRNYNAVWILSGEGPIHAPKALLPAGEISQTLSKWDQEQKIIKKLDLISGGWDLLRQITELNPSDLKKIKIYVKRLSR</sequence>
<name>A0A2P1QP90_9LEPT</name>
<dbReference type="SUPFAM" id="SSF47413">
    <property type="entry name" value="lambda repressor-like DNA-binding domains"/>
    <property type="match status" value="2"/>
</dbReference>
<dbReference type="Pfam" id="PF01381">
    <property type="entry name" value="HTH_3"/>
    <property type="match status" value="1"/>
</dbReference>
<dbReference type="InterPro" id="IPR010982">
    <property type="entry name" value="Lambda_DNA-bd_dom_sf"/>
</dbReference>
<dbReference type="PANTHER" id="PTHR40661:SF3">
    <property type="entry name" value="FELS-1 PROPHAGE TRANSCRIPTIONAL REGULATOR"/>
    <property type="match status" value="1"/>
</dbReference>
<evidence type="ECO:0000256" key="3">
    <source>
        <dbReference type="ARBA" id="ARBA00023163"/>
    </source>
</evidence>
<evidence type="ECO:0000256" key="2">
    <source>
        <dbReference type="ARBA" id="ARBA00023125"/>
    </source>
</evidence>
<organism evidence="5 6">
    <name type="scientific">Leptospira santarosai</name>
    <dbReference type="NCBI Taxonomy" id="28183"/>
    <lineage>
        <taxon>Bacteria</taxon>
        <taxon>Pseudomonadati</taxon>
        <taxon>Spirochaetota</taxon>
        <taxon>Spirochaetia</taxon>
        <taxon>Leptospirales</taxon>
        <taxon>Leptospiraceae</taxon>
        <taxon>Leptospira</taxon>
    </lineage>
</organism>
<accession>A0A2P1QP90</accession>
<evidence type="ECO:0000259" key="4">
    <source>
        <dbReference type="PROSITE" id="PS50943"/>
    </source>
</evidence>
<protein>
    <recommendedName>
        <fullName evidence="4">HTH cro/C1-type domain-containing protein</fullName>
    </recommendedName>
</protein>
<dbReference type="EMBL" id="CP027843">
    <property type="protein sequence ID" value="AVQ10711.1"/>
    <property type="molecule type" value="Genomic_DNA"/>
</dbReference>
<dbReference type="InterPro" id="IPR001387">
    <property type="entry name" value="Cro/C1-type_HTH"/>
</dbReference>
<dbReference type="SMART" id="SM00530">
    <property type="entry name" value="HTH_XRE"/>
    <property type="match status" value="2"/>
</dbReference>
<dbReference type="AlphaFoldDB" id="A0A2P1QP90"/>
<feature type="domain" description="HTH cro/C1-type" evidence="4">
    <location>
        <begin position="7"/>
        <end position="61"/>
    </location>
</feature>
<keyword evidence="3" id="KW-0804">Transcription</keyword>
<reference evidence="5 6" key="1">
    <citation type="journal article" date="2015" name="Genome Announc.">
        <title>Draft Genome Sequences of Leptospira santarosai Strains U160, U164, and U233, Isolated from Asymptomatic Cattle.</title>
        <authorList>
            <person name="Kremer F.S."/>
            <person name="Eslabao M.R."/>
            <person name="Provisor M."/>
            <person name="Woloski R.D."/>
            <person name="Ramires O.V."/>
            <person name="Moreno L.Z."/>
            <person name="Moreno A.M."/>
            <person name="Hamond C."/>
            <person name="Lilenbaum W."/>
            <person name="Dellagostin O.A."/>
        </authorList>
    </citation>
    <scope>NUCLEOTIDE SEQUENCE [LARGE SCALE GENOMIC DNA]</scope>
    <source>
        <strain evidence="5 6">U160</strain>
    </source>
</reference>
<keyword evidence="2" id="KW-0238">DNA-binding</keyword>
<dbReference type="PANTHER" id="PTHR40661">
    <property type="match status" value="1"/>
</dbReference>
<keyword evidence="1" id="KW-0805">Transcription regulation</keyword>
<dbReference type="Proteomes" id="UP000033961">
    <property type="component" value="Chromosome I"/>
</dbReference>
<evidence type="ECO:0000313" key="5">
    <source>
        <dbReference type="EMBL" id="AVQ10711.1"/>
    </source>
</evidence>
<dbReference type="GO" id="GO:0003677">
    <property type="term" value="F:DNA binding"/>
    <property type="evidence" value="ECO:0007669"/>
    <property type="project" value="UniProtKB-KW"/>
</dbReference>
<dbReference type="CDD" id="cd00093">
    <property type="entry name" value="HTH_XRE"/>
    <property type="match status" value="1"/>
</dbReference>
<evidence type="ECO:0000313" key="6">
    <source>
        <dbReference type="Proteomes" id="UP000033961"/>
    </source>
</evidence>
<evidence type="ECO:0000256" key="1">
    <source>
        <dbReference type="ARBA" id="ARBA00023015"/>
    </source>
</evidence>
<dbReference type="PROSITE" id="PS50943">
    <property type="entry name" value="HTH_CROC1"/>
    <property type="match status" value="2"/>
</dbReference>
<gene>
    <name evidence="5" type="ORF">XB16_0364</name>
</gene>